<evidence type="ECO:0000259" key="4">
    <source>
        <dbReference type="SMART" id="SM01340"/>
    </source>
</evidence>
<proteinExistence type="inferred from homology"/>
<organism evidence="5 6">
    <name type="scientific">Rehmannia glutinosa</name>
    <name type="common">Chinese foxglove</name>
    <dbReference type="NCBI Taxonomy" id="99300"/>
    <lineage>
        <taxon>Eukaryota</taxon>
        <taxon>Viridiplantae</taxon>
        <taxon>Streptophyta</taxon>
        <taxon>Embryophyta</taxon>
        <taxon>Tracheophyta</taxon>
        <taxon>Spermatophyta</taxon>
        <taxon>Magnoliopsida</taxon>
        <taxon>eudicotyledons</taxon>
        <taxon>Gunneridae</taxon>
        <taxon>Pentapetalae</taxon>
        <taxon>asterids</taxon>
        <taxon>lamiids</taxon>
        <taxon>Lamiales</taxon>
        <taxon>Orobanchaceae</taxon>
        <taxon>Rehmannieae</taxon>
        <taxon>Rehmannia</taxon>
    </lineage>
</organism>
<dbReference type="Gene3D" id="3.30.565.10">
    <property type="entry name" value="Histidine kinase-like ATPase, C-terminal domain"/>
    <property type="match status" value="1"/>
</dbReference>
<dbReference type="Gene3D" id="3.30.1370.100">
    <property type="entry name" value="MutL, C-terminal domain, regulatory subdomain"/>
    <property type="match status" value="1"/>
</dbReference>
<reference evidence="5 6" key="1">
    <citation type="journal article" date="2021" name="Comput. Struct. Biotechnol. J.">
        <title>De novo genome assembly of the potent medicinal plant Rehmannia glutinosa using nanopore technology.</title>
        <authorList>
            <person name="Ma L."/>
            <person name="Dong C."/>
            <person name="Song C."/>
            <person name="Wang X."/>
            <person name="Zheng X."/>
            <person name="Niu Y."/>
            <person name="Chen S."/>
            <person name="Feng W."/>
        </authorList>
    </citation>
    <scope>NUCLEOTIDE SEQUENCE [LARGE SCALE GENOMIC DNA]</scope>
    <source>
        <strain evidence="5">DH-2019</strain>
    </source>
</reference>
<feature type="domain" description="MutL C-terminal dimerisation" evidence="3">
    <location>
        <begin position="1109"/>
        <end position="1269"/>
    </location>
</feature>
<feature type="domain" description="DNA mismatch repair protein S5" evidence="4">
    <location>
        <begin position="235"/>
        <end position="369"/>
    </location>
</feature>
<accession>A0ABR0X300</accession>
<dbReference type="SUPFAM" id="SSF118116">
    <property type="entry name" value="DNA mismatch repair protein MutL"/>
    <property type="match status" value="1"/>
</dbReference>
<dbReference type="InterPro" id="IPR020568">
    <property type="entry name" value="Ribosomal_Su5_D2-typ_SF"/>
</dbReference>
<dbReference type="InterPro" id="IPR038973">
    <property type="entry name" value="MutL/Mlh/Pms-like"/>
</dbReference>
<evidence type="ECO:0008006" key="7">
    <source>
        <dbReference type="Google" id="ProtNLM"/>
    </source>
</evidence>
<dbReference type="SMART" id="SM00853">
    <property type="entry name" value="MutL_C"/>
    <property type="match status" value="1"/>
</dbReference>
<dbReference type="InterPro" id="IPR042120">
    <property type="entry name" value="MutL_C_dimsub"/>
</dbReference>
<evidence type="ECO:0000313" key="6">
    <source>
        <dbReference type="Proteomes" id="UP001318860"/>
    </source>
</evidence>
<dbReference type="CDD" id="cd00782">
    <property type="entry name" value="MutL_Trans"/>
    <property type="match status" value="1"/>
</dbReference>
<comment type="similarity">
    <text evidence="1">Belongs to the DNA mismatch repair MutL/HexB family.</text>
</comment>
<dbReference type="InterPro" id="IPR037198">
    <property type="entry name" value="MutL_C_sf"/>
</dbReference>
<sequence>MRSIERLPEAIHNSVRSGIVICDLTRIVEELVFNSLDAGATKVSVAVGVGSYYVKVKDNGYGIARDGLVLLGERYTGLDYINDDLENNKYDHRSGRATSKVDHLALMDTGTENLDFHGEALCSISDVSLLEIVTKARGKPNGYRKIMKSCKCLFLGINDDREDVGTTVIVRDIFYNQPVRRKHMESSPKKVLDLVKMSMLRIALVHVNISFKVVDVESGNELLHTEPSSSPLPILSSYFGIENTATFDKLNVSDGEMKLFGYISDPREVFSPKAIQYVYINSRFIHRGPIHKLLNQLAAKFDSLSSWQPATSFHIEKRNKYDMGPTFILNLHCPRSYYDIIISDRTSVEFKDWGTILTFIENGVMRLWTENISPVTSKKDMPNNFGSGKKRCKEQNCQTPLDLDSPQQKKLCNDYDNMADFEGWLSSHEKLSRKVSELSRHQEEAGLLSETNYLSRSSGGSSVGYRVTTNKEIRNNLSPCSVYSQPHVAYTFGKEEDCISSALGNMFPAFDAKIDDISIVSGVSADCLKFSDVDHFDQEPSRKFLRSCSFEKNLLHERNSPAVDEIFELGSDGIKIEKIVSGVSADCLKFSDDVHFDQEPSRKFLRSCSFEKSLLHERNSPAVDENFELGSDGIKIEKIVSGISADCLKFSDDVHFDQEPSRKFLRSCSFEKSLLHERNSPAVDERFELGSDDIRIEKRWIGCDDSMVEETNLAICGRDLHCKEAPLFQSSPMAEYDMHEILEFPVRDPVKSSLLFRNILPDSSKLGRKWTSSWQSFRSGWSPLTAEKFIGTKFLDDDKAIYHNSIKSCSEFGKDTIHGYSAEREGDDVKHSNLNAKYRWQQQKCSIMNFSPDNKRELSEFHWGDFENMFSLKPFKRFNGTNWSPLPSYGEESPRNYSVPSLYDTSAAAHKCGKPDIRNQETMLYRKKRSIRNHSAPPFHKGKKRYMDLTDSSTMLSTKSNFQNISATPPLMEPNDSSCGKLHLENRNLKCSRTSFGQYHPSPVERPVIDCSIAKRPGLKMTPEVIAIQNGGPQTSGEFVHMESIECKFLLYAKNNSLLLSSQRKGGSGSDNKINQDIILDISSDILHLAGDSLVPNSIDRTSLEDAKVLNQVDKKFIAVVAGKTLAIIDQHAADERIRLEDLRQKVLSGEMKTITYLDAEQELVLPEIGYQLLQNYAAQIQSWGWICNIHSQDTSSFSKHLDFLHTQQTVVKLLAVPCILDVNLTDIDLLEFLQQLADTDGSSTIPPSVHRVLNNKACRGAIMFGDALLPSECSLIVEELKRTSLCFQCAHGRPTTVPLVNMDLLRNKIVKLGSHESWHGLRQHKLSLERSAQRLSSARS</sequence>
<dbReference type="InterPro" id="IPR036890">
    <property type="entry name" value="HATPase_C_sf"/>
</dbReference>
<dbReference type="Proteomes" id="UP001318860">
    <property type="component" value="Unassembled WGS sequence"/>
</dbReference>
<dbReference type="InterPro" id="IPR013507">
    <property type="entry name" value="DNA_mismatch_S5_2-like"/>
</dbReference>
<dbReference type="InterPro" id="IPR014721">
    <property type="entry name" value="Ribsml_uS5_D2-typ_fold_subgr"/>
</dbReference>
<dbReference type="SMART" id="SM01340">
    <property type="entry name" value="DNA_mis_repair"/>
    <property type="match status" value="1"/>
</dbReference>
<dbReference type="Gene3D" id="3.30.230.10">
    <property type="match status" value="1"/>
</dbReference>
<evidence type="ECO:0000313" key="5">
    <source>
        <dbReference type="EMBL" id="KAK6154048.1"/>
    </source>
</evidence>
<dbReference type="Gene3D" id="3.30.1540.20">
    <property type="entry name" value="MutL, C-terminal domain, dimerisation subdomain"/>
    <property type="match status" value="1"/>
</dbReference>
<comment type="caution">
    <text evidence="5">The sequence shown here is derived from an EMBL/GenBank/DDBJ whole genome shotgun (WGS) entry which is preliminary data.</text>
</comment>
<dbReference type="EMBL" id="JABTTQ020000006">
    <property type="protein sequence ID" value="KAK6154048.1"/>
    <property type="molecule type" value="Genomic_DNA"/>
</dbReference>
<dbReference type="SUPFAM" id="SSF54211">
    <property type="entry name" value="Ribosomal protein S5 domain 2-like"/>
    <property type="match status" value="1"/>
</dbReference>
<dbReference type="SUPFAM" id="SSF55874">
    <property type="entry name" value="ATPase domain of HSP90 chaperone/DNA topoisomerase II/histidine kinase"/>
    <property type="match status" value="1"/>
</dbReference>
<evidence type="ECO:0000256" key="1">
    <source>
        <dbReference type="ARBA" id="ARBA00006082"/>
    </source>
</evidence>
<keyword evidence="2" id="KW-0227">DNA damage</keyword>
<dbReference type="PANTHER" id="PTHR10073:SF47">
    <property type="entry name" value="DNA MISMATCH REPAIR PROTEIN MLH3"/>
    <property type="match status" value="1"/>
</dbReference>
<keyword evidence="6" id="KW-1185">Reference proteome</keyword>
<gene>
    <name evidence="5" type="ORF">DH2020_013687</name>
</gene>
<evidence type="ECO:0000256" key="2">
    <source>
        <dbReference type="ARBA" id="ARBA00022763"/>
    </source>
</evidence>
<dbReference type="InterPro" id="IPR042121">
    <property type="entry name" value="MutL_C_regsub"/>
</dbReference>
<protein>
    <recommendedName>
        <fullName evidence="7">DNA mismatch repair protein MLH3</fullName>
    </recommendedName>
</protein>
<evidence type="ECO:0000259" key="3">
    <source>
        <dbReference type="SMART" id="SM00853"/>
    </source>
</evidence>
<dbReference type="InterPro" id="IPR014790">
    <property type="entry name" value="MutL_C"/>
</dbReference>
<name>A0ABR0X300_REHGL</name>
<dbReference type="PANTHER" id="PTHR10073">
    <property type="entry name" value="DNA MISMATCH REPAIR PROTEIN MLH, PMS, MUTL"/>
    <property type="match status" value="1"/>
</dbReference>
<dbReference type="Pfam" id="PF08676">
    <property type="entry name" value="MutL_C"/>
    <property type="match status" value="1"/>
</dbReference>